<sequence>MSHHIGVDYQPIFKSPKGAPANWTLASLRQHLQTAVLLELYTIPLYLFCMYSIDVSDGMPESAEQNAVHDIQEIVKQEMLHLALAGNLLTAVRGRPQLYGEAYAPKYPSEVLYEGVPMTLAPANPYQLQNFVEIEQPVDEKTDLNETLDDWTLAEYQSIGQFYESLKRGLEELHGRLGDDIFDKDSEKRQWSGGFGGELTPISDLETAKSKLDLIIQQGEGGPRPLGSAEYQGDSHYEVFKRLKEQKLKVHNLVPNPRTKHFEKKEHSYPVMLAFDAAYSYLLWTIEAVWTYGGPDESKKKKLRKSIGPLMSAIMRPIAQFLVFQDLKTIKKKRAAPPFNLYIFPPGVSPKEQLLTLLGNAATAYPNAPELKDLTAAASDLFDLGEI</sequence>
<dbReference type="InterPro" id="IPR012347">
    <property type="entry name" value="Ferritin-like"/>
</dbReference>
<organism evidence="2 3">
    <name type="scientific">Thanatephorus cucumeris (strain AG1-IB / isolate 7/3/14)</name>
    <name type="common">Lettuce bottom rot fungus</name>
    <name type="synonym">Rhizoctonia solani</name>
    <dbReference type="NCBI Taxonomy" id="1108050"/>
    <lineage>
        <taxon>Eukaryota</taxon>
        <taxon>Fungi</taxon>
        <taxon>Dikarya</taxon>
        <taxon>Basidiomycota</taxon>
        <taxon>Agaricomycotina</taxon>
        <taxon>Agaricomycetes</taxon>
        <taxon>Cantharellales</taxon>
        <taxon>Ceratobasidiaceae</taxon>
        <taxon>Rhizoctonia</taxon>
        <taxon>Rhizoctonia solani AG-1</taxon>
    </lineage>
</organism>
<dbReference type="PANTHER" id="PTHR34400:SF4">
    <property type="entry name" value="MEMBRANE PROTEIN"/>
    <property type="match status" value="1"/>
</dbReference>
<proteinExistence type="predicted"/>
<dbReference type="Proteomes" id="UP000059188">
    <property type="component" value="Unassembled WGS sequence"/>
</dbReference>
<protein>
    <recommendedName>
        <fullName evidence="1">Iminophenyl-pyruvate dimer synthase domain-containing protein</fullName>
    </recommendedName>
</protein>
<feature type="domain" description="Iminophenyl-pyruvate dimer synthase" evidence="1">
    <location>
        <begin position="32"/>
        <end position="244"/>
    </location>
</feature>
<keyword evidence="3" id="KW-1185">Reference proteome</keyword>
<dbReference type="STRING" id="1108050.A0A0B7G3M5"/>
<dbReference type="AlphaFoldDB" id="A0A0B7G3M5"/>
<evidence type="ECO:0000313" key="3">
    <source>
        <dbReference type="Proteomes" id="UP000059188"/>
    </source>
</evidence>
<reference evidence="2 3" key="1">
    <citation type="submission" date="2014-11" db="EMBL/GenBank/DDBJ databases">
        <authorList>
            <person name="Wibberg Daniel"/>
        </authorList>
    </citation>
    <scope>NUCLEOTIDE SEQUENCE [LARGE SCALE GENOMIC DNA]</scope>
    <source>
        <strain evidence="2">Rhizoctonia solani AG1-IB 7/3/14</strain>
    </source>
</reference>
<accession>A0A0B7G3M5</accession>
<dbReference type="InterPro" id="IPR026820">
    <property type="entry name" value="VioB/RebD_dom"/>
</dbReference>
<dbReference type="Pfam" id="PF12902">
    <property type="entry name" value="Ferritin-like"/>
    <property type="match status" value="1"/>
</dbReference>
<evidence type="ECO:0000259" key="1">
    <source>
        <dbReference type="Pfam" id="PF12902"/>
    </source>
</evidence>
<dbReference type="PANTHER" id="PTHR34400">
    <property type="match status" value="1"/>
</dbReference>
<gene>
    <name evidence="2" type="ORF">RSOLAG1IB_12644</name>
</gene>
<dbReference type="OrthoDB" id="3143730at2759"/>
<dbReference type="Gene3D" id="1.20.1260.10">
    <property type="match status" value="1"/>
</dbReference>
<name>A0A0B7G3M5_THACB</name>
<dbReference type="EMBL" id="LN679892">
    <property type="protein sequence ID" value="CEL63083.1"/>
    <property type="molecule type" value="Genomic_DNA"/>
</dbReference>
<evidence type="ECO:0000313" key="2">
    <source>
        <dbReference type="EMBL" id="CEL63083.1"/>
    </source>
</evidence>